<organism evidence="2 3">
    <name type="scientific">Victivallis vadensis</name>
    <dbReference type="NCBI Taxonomy" id="172901"/>
    <lineage>
        <taxon>Bacteria</taxon>
        <taxon>Pseudomonadati</taxon>
        <taxon>Lentisphaerota</taxon>
        <taxon>Lentisphaeria</taxon>
        <taxon>Victivallales</taxon>
        <taxon>Victivallaceae</taxon>
        <taxon>Victivallis</taxon>
    </lineage>
</organism>
<evidence type="ECO:0000256" key="1">
    <source>
        <dbReference type="SAM" id="MobiDB-lite"/>
    </source>
</evidence>
<dbReference type="Proteomes" id="UP000576225">
    <property type="component" value="Unassembled WGS sequence"/>
</dbReference>
<dbReference type="EMBL" id="JABAEW010000014">
    <property type="protein sequence ID" value="NMD86747.1"/>
    <property type="molecule type" value="Genomic_DNA"/>
</dbReference>
<feature type="compositionally biased region" description="Basic and acidic residues" evidence="1">
    <location>
        <begin position="136"/>
        <end position="147"/>
    </location>
</feature>
<accession>A0A848AXE3</accession>
<comment type="caution">
    <text evidence="2">The sequence shown here is derived from an EMBL/GenBank/DDBJ whole genome shotgun (WGS) entry which is preliminary data.</text>
</comment>
<name>A0A848AXE3_9BACT</name>
<dbReference type="RefSeq" id="WP_168962378.1">
    <property type="nucleotide sequence ID" value="NZ_JABAEW010000014.1"/>
</dbReference>
<dbReference type="InterPro" id="IPR057869">
    <property type="entry name" value="HP1_YO34"/>
</dbReference>
<reference evidence="2 3" key="1">
    <citation type="submission" date="2020-04" db="EMBL/GenBank/DDBJ databases">
        <authorList>
            <person name="Hitch T.C.A."/>
            <person name="Wylensek D."/>
            <person name="Clavel T."/>
        </authorList>
    </citation>
    <scope>NUCLEOTIDE SEQUENCE [LARGE SCALE GENOMIC DNA]</scope>
    <source>
        <strain evidence="2 3">COR2-253-APC-1A</strain>
    </source>
</reference>
<dbReference type="Pfam" id="PF25759">
    <property type="entry name" value="HP1_ORF34"/>
    <property type="match status" value="1"/>
</dbReference>
<evidence type="ECO:0000313" key="2">
    <source>
        <dbReference type="EMBL" id="NMD86747.1"/>
    </source>
</evidence>
<sequence length="147" mass="15962">MKIVQPFDRKELSGDGSGTDFATAGNKPKTISAGLVIQDDKEEDLRNLFAVAEATTTTGDPVVYTVSDRFCQALNIRQVIFVDSINANEADGLRAWNVSFTLRDASSIAAQREERAEGKLNEDNAPVDGETNITTKDPRKVAEAART</sequence>
<dbReference type="AlphaFoldDB" id="A0A848AXE3"/>
<feature type="compositionally biased region" description="Basic and acidic residues" evidence="1">
    <location>
        <begin position="111"/>
        <end position="122"/>
    </location>
</feature>
<evidence type="ECO:0000313" key="3">
    <source>
        <dbReference type="Proteomes" id="UP000576225"/>
    </source>
</evidence>
<proteinExistence type="predicted"/>
<protein>
    <submittedName>
        <fullName evidence="2">Uncharacterized protein</fullName>
    </submittedName>
</protein>
<feature type="region of interest" description="Disordered" evidence="1">
    <location>
        <begin position="111"/>
        <end position="147"/>
    </location>
</feature>
<gene>
    <name evidence="2" type="ORF">HF882_09140</name>
</gene>